<sequence>MSNEIWSYTPTAGHGPDADLAGYKVEAADGHIGKVDKHSNEVANQYIVVDTGPWIFGKKVLLPASTVTAIDHENRKILVSRTKEQIKDAPEFDEEKHLGDPAYRDQIGGYYGGLGPGH</sequence>
<evidence type="ECO:0000313" key="2">
    <source>
        <dbReference type="Proteomes" id="UP001610818"/>
    </source>
</evidence>
<reference evidence="1 2" key="1">
    <citation type="submission" date="2024-10" db="EMBL/GenBank/DDBJ databases">
        <title>The Natural Products Discovery Center: Release of the First 8490 Sequenced Strains for Exploring Actinobacteria Biosynthetic Diversity.</title>
        <authorList>
            <person name="Kalkreuter E."/>
            <person name="Kautsar S.A."/>
            <person name="Yang D."/>
            <person name="Bader C.D."/>
            <person name="Teijaro C.N."/>
            <person name="Fluegel L."/>
            <person name="Davis C.M."/>
            <person name="Simpson J.R."/>
            <person name="Lauterbach L."/>
            <person name="Steele A.D."/>
            <person name="Gui C."/>
            <person name="Meng S."/>
            <person name="Li G."/>
            <person name="Viehrig K."/>
            <person name="Ye F."/>
            <person name="Su P."/>
            <person name="Kiefer A.F."/>
            <person name="Nichols A."/>
            <person name="Cepeda A.J."/>
            <person name="Yan W."/>
            <person name="Fan B."/>
            <person name="Jiang Y."/>
            <person name="Adhikari A."/>
            <person name="Zheng C.-J."/>
            <person name="Schuster L."/>
            <person name="Cowan T.M."/>
            <person name="Smanski M.J."/>
            <person name="Chevrette M.G."/>
            <person name="De Carvalho L.P.S."/>
            <person name="Shen B."/>
        </authorList>
    </citation>
    <scope>NUCLEOTIDE SEQUENCE [LARGE SCALE GENOMIC DNA]</scope>
    <source>
        <strain evidence="1 2">NPDC017990</strain>
    </source>
</reference>
<dbReference type="EMBL" id="JBIRGQ010000003">
    <property type="protein sequence ID" value="MFH8546725.1"/>
    <property type="molecule type" value="Genomic_DNA"/>
</dbReference>
<dbReference type="Gene3D" id="3.90.50.10">
    <property type="entry name" value="Photosynthetic Reaction Center, subunit H, domain 2"/>
    <property type="match status" value="1"/>
</dbReference>
<proteinExistence type="predicted"/>
<dbReference type="RefSeq" id="WP_397712436.1">
    <property type="nucleotide sequence ID" value="NZ_JBIRGN010000003.1"/>
</dbReference>
<comment type="caution">
    <text evidence="1">The sequence shown here is derived from an EMBL/GenBank/DDBJ whole genome shotgun (WGS) entry which is preliminary data.</text>
</comment>
<organism evidence="1 2">
    <name type="scientific">Streptomyces longisporoflavus</name>
    <dbReference type="NCBI Taxonomy" id="28044"/>
    <lineage>
        <taxon>Bacteria</taxon>
        <taxon>Bacillati</taxon>
        <taxon>Actinomycetota</taxon>
        <taxon>Actinomycetes</taxon>
        <taxon>Kitasatosporales</taxon>
        <taxon>Streptomycetaceae</taxon>
        <taxon>Streptomyces</taxon>
    </lineage>
</organism>
<keyword evidence="2" id="KW-1185">Reference proteome</keyword>
<name>A0ABW7QQV2_9ACTN</name>
<gene>
    <name evidence="1" type="ORF">ACH4F9_17125</name>
</gene>
<dbReference type="SUPFAM" id="SSF50346">
    <property type="entry name" value="PRC-barrel domain"/>
    <property type="match status" value="1"/>
</dbReference>
<protein>
    <submittedName>
        <fullName evidence="1">PRC-barrel domain-containing protein</fullName>
    </submittedName>
</protein>
<evidence type="ECO:0000313" key="1">
    <source>
        <dbReference type="EMBL" id="MFH8546725.1"/>
    </source>
</evidence>
<dbReference type="InterPro" id="IPR011033">
    <property type="entry name" value="PRC_barrel-like_sf"/>
</dbReference>
<dbReference type="Proteomes" id="UP001610818">
    <property type="component" value="Unassembled WGS sequence"/>
</dbReference>
<accession>A0ABW7QQV2</accession>
<dbReference type="InterPro" id="IPR014747">
    <property type="entry name" value="Bac_photo_RC_H_C"/>
</dbReference>